<reference evidence="3 4" key="1">
    <citation type="submission" date="2018-01" db="EMBL/GenBank/DDBJ databases">
        <title>The draft genome sequence of Halioglobus lutimaris HF004.</title>
        <authorList>
            <person name="Du Z.-J."/>
            <person name="Shi M.-J."/>
        </authorList>
    </citation>
    <scope>NUCLEOTIDE SEQUENCE [LARGE SCALE GENOMIC DNA]</scope>
    <source>
        <strain evidence="3 4">HF004</strain>
    </source>
</reference>
<accession>A0A2N5X1E8</accession>
<feature type="region of interest" description="Disordered" evidence="1">
    <location>
        <begin position="124"/>
        <end position="152"/>
    </location>
</feature>
<name>A0A2N5X1E8_9GAMM</name>
<organism evidence="3 4">
    <name type="scientific">Pseudohalioglobus lutimaris</name>
    <dbReference type="NCBI Taxonomy" id="1737061"/>
    <lineage>
        <taxon>Bacteria</taxon>
        <taxon>Pseudomonadati</taxon>
        <taxon>Pseudomonadota</taxon>
        <taxon>Gammaproteobacteria</taxon>
        <taxon>Cellvibrionales</taxon>
        <taxon>Halieaceae</taxon>
        <taxon>Pseudohalioglobus</taxon>
    </lineage>
</organism>
<evidence type="ECO:0000256" key="2">
    <source>
        <dbReference type="SAM" id="SignalP"/>
    </source>
</evidence>
<keyword evidence="2" id="KW-0732">Signal</keyword>
<protein>
    <submittedName>
        <fullName evidence="3">Uncharacterized protein</fullName>
    </submittedName>
</protein>
<comment type="caution">
    <text evidence="3">The sequence shown here is derived from an EMBL/GenBank/DDBJ whole genome shotgun (WGS) entry which is preliminary data.</text>
</comment>
<keyword evidence="4" id="KW-1185">Reference proteome</keyword>
<sequence length="152" mass="15083">MAGLTKRLGLMAVLACLPLAAQAMMTEEQAAQAVEDMLAEGSSAQQVVAALLADGRDAQSSAVLALSASAADFHRELGVAGVCAAANDTEALQVAAALGALPGIDEDDLERIMRTADTWATGGCASPILTEPPGTYDSSQLPGGGGGVSPAS</sequence>
<feature type="compositionally biased region" description="Gly residues" evidence="1">
    <location>
        <begin position="142"/>
        <end position="152"/>
    </location>
</feature>
<evidence type="ECO:0000256" key="1">
    <source>
        <dbReference type="SAM" id="MobiDB-lite"/>
    </source>
</evidence>
<feature type="signal peptide" evidence="2">
    <location>
        <begin position="1"/>
        <end position="23"/>
    </location>
</feature>
<dbReference type="AlphaFoldDB" id="A0A2N5X1E8"/>
<dbReference type="RefSeq" id="WP_101518288.1">
    <property type="nucleotide sequence ID" value="NZ_PKUS01000016.1"/>
</dbReference>
<feature type="chain" id="PRO_5014782060" evidence="2">
    <location>
        <begin position="24"/>
        <end position="152"/>
    </location>
</feature>
<proteinExistence type="predicted"/>
<gene>
    <name evidence="3" type="ORF">C0039_13060</name>
</gene>
<evidence type="ECO:0000313" key="3">
    <source>
        <dbReference type="EMBL" id="PLW68319.1"/>
    </source>
</evidence>
<evidence type="ECO:0000313" key="4">
    <source>
        <dbReference type="Proteomes" id="UP000235005"/>
    </source>
</evidence>
<dbReference type="EMBL" id="PKUS01000016">
    <property type="protein sequence ID" value="PLW68319.1"/>
    <property type="molecule type" value="Genomic_DNA"/>
</dbReference>
<dbReference type="Proteomes" id="UP000235005">
    <property type="component" value="Unassembled WGS sequence"/>
</dbReference>